<dbReference type="AlphaFoldDB" id="A0A183TM14"/>
<evidence type="ECO:0000313" key="3">
    <source>
        <dbReference type="Proteomes" id="UP000275846"/>
    </source>
</evidence>
<organism evidence="4">
    <name type="scientific">Schistocephalus solidus</name>
    <name type="common">Tapeworm</name>
    <dbReference type="NCBI Taxonomy" id="70667"/>
    <lineage>
        <taxon>Eukaryota</taxon>
        <taxon>Metazoa</taxon>
        <taxon>Spiralia</taxon>
        <taxon>Lophotrochozoa</taxon>
        <taxon>Platyhelminthes</taxon>
        <taxon>Cestoda</taxon>
        <taxon>Eucestoda</taxon>
        <taxon>Diphyllobothriidea</taxon>
        <taxon>Diphyllobothriidae</taxon>
        <taxon>Schistocephalus</taxon>
    </lineage>
</organism>
<dbReference type="PANTHER" id="PTHR21538:SF24">
    <property type="entry name" value="PH DOMAIN-CONTAINING PROTEIN"/>
    <property type="match status" value="1"/>
</dbReference>
<gene>
    <name evidence="2" type="ORF">SSLN_LOCUS17512</name>
</gene>
<dbReference type="WBParaSite" id="SSLN_0001817601-mRNA-1">
    <property type="protein sequence ID" value="SSLN_0001817601-mRNA-1"/>
    <property type="gene ID" value="SSLN_0001817601"/>
</dbReference>
<dbReference type="PANTHER" id="PTHR21538">
    <property type="entry name" value="ANILLIN/RHOTEKIN RTKN"/>
    <property type="match status" value="1"/>
</dbReference>
<evidence type="ECO:0000313" key="4">
    <source>
        <dbReference type="WBParaSite" id="SSLN_0001817601-mRNA-1"/>
    </source>
</evidence>
<dbReference type="GO" id="GO:0000915">
    <property type="term" value="P:actomyosin contractile ring assembly"/>
    <property type="evidence" value="ECO:0007669"/>
    <property type="project" value="TreeGrafter"/>
</dbReference>
<accession>A0A183TM14</accession>
<feature type="domain" description="Anillin homology" evidence="1">
    <location>
        <begin position="99"/>
        <end position="218"/>
    </location>
</feature>
<dbReference type="Proteomes" id="UP000275846">
    <property type="component" value="Unassembled WGS sequence"/>
</dbReference>
<dbReference type="GO" id="GO:0031106">
    <property type="term" value="P:septin ring organization"/>
    <property type="evidence" value="ECO:0007669"/>
    <property type="project" value="TreeGrafter"/>
</dbReference>
<evidence type="ECO:0000313" key="2">
    <source>
        <dbReference type="EMBL" id="VDM03898.1"/>
    </source>
</evidence>
<proteinExistence type="predicted"/>
<name>A0A183TM14_SCHSO</name>
<protein>
    <submittedName>
        <fullName evidence="4">Anillin domain-containing protein</fullName>
    </submittedName>
</protein>
<reference evidence="4" key="1">
    <citation type="submission" date="2016-06" db="UniProtKB">
        <authorList>
            <consortium name="WormBaseParasite"/>
        </authorList>
    </citation>
    <scope>IDENTIFICATION</scope>
</reference>
<dbReference type="InterPro" id="IPR051364">
    <property type="entry name" value="Cytokinesis/Rho-signaling"/>
</dbReference>
<sequence>MYITTVTNSDPQLEQDIERNLRLRDGAKRILSIAGNSIQRLDAEKTMLVSNARLVVSLRQLQQEKVLEANAAVSGCFYKQSATLFSLFRCLTQTLCISLSLLDIRIPLLWRDNNVLMANSTMTLNKLCDFNVLPSTAAGSLRPLSMSSDSSELSPDSYAAFCIVKVGNQIEETRLLCDIVPGTADLEFDDVLNFEDVMAGFHCIIELYAYPRASSKTSFLRRKSSLDYASSWRHTTLFDSLSPIDIKVRLRLL</sequence>
<dbReference type="Pfam" id="PF08174">
    <property type="entry name" value="Anillin"/>
    <property type="match status" value="1"/>
</dbReference>
<dbReference type="STRING" id="70667.A0A183TM14"/>
<evidence type="ECO:0000259" key="1">
    <source>
        <dbReference type="Pfam" id="PF08174"/>
    </source>
</evidence>
<keyword evidence="3" id="KW-1185">Reference proteome</keyword>
<dbReference type="InterPro" id="IPR012966">
    <property type="entry name" value="AHD"/>
</dbReference>
<reference evidence="2 3" key="2">
    <citation type="submission" date="2018-11" db="EMBL/GenBank/DDBJ databases">
        <authorList>
            <consortium name="Pathogen Informatics"/>
        </authorList>
    </citation>
    <scope>NUCLEOTIDE SEQUENCE [LARGE SCALE GENOMIC DNA]</scope>
    <source>
        <strain evidence="2 3">NST_G2</strain>
    </source>
</reference>
<dbReference type="GO" id="GO:0000281">
    <property type="term" value="P:mitotic cytokinesis"/>
    <property type="evidence" value="ECO:0007669"/>
    <property type="project" value="TreeGrafter"/>
</dbReference>
<dbReference type="OrthoDB" id="5817051at2759"/>
<dbReference type="EMBL" id="UYSU01042630">
    <property type="protein sequence ID" value="VDM03898.1"/>
    <property type="molecule type" value="Genomic_DNA"/>
</dbReference>
<dbReference type="GO" id="GO:0005826">
    <property type="term" value="C:actomyosin contractile ring"/>
    <property type="evidence" value="ECO:0007669"/>
    <property type="project" value="TreeGrafter"/>
</dbReference>